<feature type="region of interest" description="Disordered" evidence="1">
    <location>
        <begin position="231"/>
        <end position="317"/>
    </location>
</feature>
<evidence type="ECO:0000313" key="4">
    <source>
        <dbReference type="Proteomes" id="UP001642464"/>
    </source>
</evidence>
<dbReference type="Gene3D" id="2.20.70.10">
    <property type="match status" value="1"/>
</dbReference>
<name>A0ABP0KAE1_9DINO</name>
<dbReference type="PROSITE" id="PS01159">
    <property type="entry name" value="WW_DOMAIN_1"/>
    <property type="match status" value="2"/>
</dbReference>
<protein>
    <recommendedName>
        <fullName evidence="2">WW domain-containing protein</fullName>
    </recommendedName>
</protein>
<dbReference type="InterPro" id="IPR001202">
    <property type="entry name" value="WW_dom"/>
</dbReference>
<dbReference type="EMBL" id="CAXAMM010010513">
    <property type="protein sequence ID" value="CAK9023509.1"/>
    <property type="molecule type" value="Genomic_DNA"/>
</dbReference>
<dbReference type="PROSITE" id="PS50020">
    <property type="entry name" value="WW_DOMAIN_2"/>
    <property type="match status" value="2"/>
</dbReference>
<organism evidence="3 4">
    <name type="scientific">Durusdinium trenchii</name>
    <dbReference type="NCBI Taxonomy" id="1381693"/>
    <lineage>
        <taxon>Eukaryota</taxon>
        <taxon>Sar</taxon>
        <taxon>Alveolata</taxon>
        <taxon>Dinophyceae</taxon>
        <taxon>Suessiales</taxon>
        <taxon>Symbiodiniaceae</taxon>
        <taxon>Durusdinium</taxon>
    </lineage>
</organism>
<feature type="region of interest" description="Disordered" evidence="1">
    <location>
        <begin position="331"/>
        <end position="372"/>
    </location>
</feature>
<dbReference type="InterPro" id="IPR036020">
    <property type="entry name" value="WW_dom_sf"/>
</dbReference>
<feature type="compositionally biased region" description="Basic and acidic residues" evidence="1">
    <location>
        <begin position="266"/>
        <end position="280"/>
    </location>
</feature>
<sequence length="372" mass="41706">MSRVLEWDVDSLALSELSDEAEKQDLQFDPDLAEYGRSLGIPPEHQEDSNITWVLHQAYHAPLPAGWTEHLHQGRVYFYHDATGVTSWNHPWDHVYKELIQLIKDNSPKDHEQRAQAVRDHLFEVHDRCVAELGCWSGPFRTEEGDTYYFNEGTQVSTWANPQEDCEYEISIRQVVLHRCLLGQKQEHIEVVPTLNLPGLGDTEGLGGLAREKGEGPDTDDPISARSFYTARESARDSARSRSKGSESPPRIRSKGQPARALVDLAVDRVTDDQNLDDTRTTATSKVSPDSPKTQDPETQAGQQLVRDESMGDEMDLTFGCPIAMPMIDEARSATDTDRGDGKSEQLAHDEHITDASSFDLPFEQIKEPLSG</sequence>
<reference evidence="3 4" key="1">
    <citation type="submission" date="2024-02" db="EMBL/GenBank/DDBJ databases">
        <authorList>
            <person name="Chen Y."/>
            <person name="Shah S."/>
            <person name="Dougan E. K."/>
            <person name="Thang M."/>
            <person name="Chan C."/>
        </authorList>
    </citation>
    <scope>NUCLEOTIDE SEQUENCE [LARGE SCALE GENOMIC DNA]</scope>
</reference>
<feature type="compositionally biased region" description="Polar residues" evidence="1">
    <location>
        <begin position="281"/>
        <end position="303"/>
    </location>
</feature>
<accession>A0ABP0KAE1</accession>
<evidence type="ECO:0000259" key="2">
    <source>
        <dbReference type="PROSITE" id="PS50020"/>
    </source>
</evidence>
<feature type="domain" description="WW" evidence="2">
    <location>
        <begin position="136"/>
        <end position="164"/>
    </location>
</feature>
<comment type="caution">
    <text evidence="3">The sequence shown here is derived from an EMBL/GenBank/DDBJ whole genome shotgun (WGS) entry which is preliminary data.</text>
</comment>
<dbReference type="Pfam" id="PF00397">
    <property type="entry name" value="WW"/>
    <property type="match status" value="1"/>
</dbReference>
<dbReference type="SMART" id="SM00456">
    <property type="entry name" value="WW"/>
    <property type="match status" value="2"/>
</dbReference>
<feature type="compositionally biased region" description="Basic and acidic residues" evidence="1">
    <location>
        <begin position="331"/>
        <end position="354"/>
    </location>
</feature>
<keyword evidence="4" id="KW-1185">Reference proteome</keyword>
<evidence type="ECO:0000256" key="1">
    <source>
        <dbReference type="SAM" id="MobiDB-lite"/>
    </source>
</evidence>
<dbReference type="CDD" id="cd00201">
    <property type="entry name" value="WW"/>
    <property type="match status" value="1"/>
</dbReference>
<feature type="domain" description="WW" evidence="2">
    <location>
        <begin position="61"/>
        <end position="93"/>
    </location>
</feature>
<evidence type="ECO:0000313" key="3">
    <source>
        <dbReference type="EMBL" id="CAK9023509.1"/>
    </source>
</evidence>
<proteinExistence type="predicted"/>
<feature type="region of interest" description="Disordered" evidence="1">
    <location>
        <begin position="206"/>
        <end position="225"/>
    </location>
</feature>
<dbReference type="SUPFAM" id="SSF51045">
    <property type="entry name" value="WW domain"/>
    <property type="match status" value="2"/>
</dbReference>
<dbReference type="Proteomes" id="UP001642464">
    <property type="component" value="Unassembled WGS sequence"/>
</dbReference>
<gene>
    <name evidence="3" type="ORF">SCF082_LOCUS16240</name>
</gene>